<dbReference type="InterPro" id="IPR003591">
    <property type="entry name" value="Leu-rich_rpt_typical-subtyp"/>
</dbReference>
<evidence type="ECO:0000256" key="2">
    <source>
        <dbReference type="ARBA" id="ARBA00022737"/>
    </source>
</evidence>
<reference evidence="5 6" key="1">
    <citation type="journal article" date="2022" name="bioRxiv">
        <title>Genomics of Preaxostyla Flagellates Illuminates Evolutionary Transitions and the Path Towards Mitochondrial Loss.</title>
        <authorList>
            <person name="Novak L.V.F."/>
            <person name="Treitli S.C."/>
            <person name="Pyrih J."/>
            <person name="Halakuc P."/>
            <person name="Pipaliya S.V."/>
            <person name="Vacek V."/>
            <person name="Brzon O."/>
            <person name="Soukal P."/>
            <person name="Eme L."/>
            <person name="Dacks J.B."/>
            <person name="Karnkowska A."/>
            <person name="Elias M."/>
            <person name="Hampl V."/>
        </authorList>
    </citation>
    <scope>NUCLEOTIDE SEQUENCE [LARGE SCALE GENOMIC DNA]</scope>
    <source>
        <strain evidence="5">NAU3</strain>
        <tissue evidence="5">Gut</tissue>
    </source>
</reference>
<gene>
    <name evidence="5" type="ORF">BLNAU_19439</name>
</gene>
<feature type="compositionally biased region" description="Low complexity" evidence="3">
    <location>
        <begin position="1037"/>
        <end position="1047"/>
    </location>
</feature>
<feature type="region of interest" description="Disordered" evidence="3">
    <location>
        <begin position="870"/>
        <end position="987"/>
    </location>
</feature>
<protein>
    <submittedName>
        <fullName evidence="5">Leucine-rich repeat domain-containing protein</fullName>
    </submittedName>
</protein>
<feature type="compositionally biased region" description="Basic and acidic residues" evidence="3">
    <location>
        <begin position="1518"/>
        <end position="1530"/>
    </location>
</feature>
<dbReference type="Gene3D" id="3.60.40.10">
    <property type="entry name" value="PPM-type phosphatase domain"/>
    <property type="match status" value="2"/>
</dbReference>
<feature type="region of interest" description="Disordered" evidence="3">
    <location>
        <begin position="1266"/>
        <end position="1292"/>
    </location>
</feature>
<sequence length="2444" mass="270904">MNNINEIPRTSFAVMPALRSIYASNNSIYSLPIDLFELCNKIEDFVIDSNAITFIPPSINSTDTLTSILASNNRIIFCPPLLRSNHATRVDLSGNFLSITPSLGRYVTFFAADRNRIATVGPIAPKSDLLTISLNHNCLTHFPTNLTNLHLSFLFLSHNYLRSVPLSLSRMHTLHTLDLSFNQLDHVPSCVFFLPNLTKLNLAFNKISSVPPWLFILPSLRVLNMSGNLIAELPSPMKLIQIAEPINFSSSEMVLLASFQQTRSFFEEMVSAEWSEPFPFTSMFTDADKFDRREVAQTVRELCELAGVEVVWEAQMEVIEREKEEDELDDLYDNPLDQAFGVSTHPSYQRHFFQPPFTPLSARSGTSQSDVFPTFKRPQSPSRSFPHSPAKLLSSSLPISAAATTILNKLPNVVHLVRPSFSPLVSVNFSCNHLTALPPCLQLFHNLHTLLLSDNVIESVPSTLFHTFPFLQRVDLSFNNIRTLPHDLFDGPLSLVFFDVSHNLIDSFPVSLIRDLASRLDIIPHSERADPSSDNPVSRNTSATNSPRARGRAMTPRLHQGLSSSPSVKLNTSIPPPQTNGQTPTTSREGTSPFEKRDYLEPPKIGSPLAGQSLFIPTSQDLITARDGESRNNLSLSQTIQYSETTPSVLVQQLWRTRNQKEEFSAPADLLMSFSTRPRPISTVMELLSAEHKQRSLLQSKVQFECNTDLIAMSSRSIPTNTIASDELERPDSPSDELFQSPSPFQEAKPLTPFQLFNNGEYTNTVQSCSPLHSAVLNMLLRRTISVSSFLTIQNPLSLRSAPVLSLQSGFPSNLLFKATTNLNTPFLIRRQDSQSFFGAPALILNLLGIGVVKGGRRLGREVKRIEMETEDKLEKDETECEPTPPKQEQQDAETDLANPDEPEAENLNAELEVQTEGKELPDGDEVERSEVQEKVAIAEDTPRLSSRTRNESPSPDQHNVASPPRPPPLPIIATPHVTRSRPTSKFGNVDFSFNRIGLPPTNGEVDALFRSLLQSLQDTSSESLQSVDRKDKNEDSPSQSEPSSASKAKRGLNDLTSFLASPSTPFSAPHPFLDTVLAFSPAYSNLLVLSHMNSLHFTLTCHPATSHPAAHHPYLAQSSLWILEHQLRDSIFRMRRRNELPVSVQIGDPLLRHPPFSAESSRLFIQTMQVINTPAQIPSTKVQIDRALKQKTFCLPFTLPHSGFTTVKITSDKTPGFGEVLDELLDEVREWRIEEHTASPEDISNDVVQTVPTPPCDICRAYAALDDSDSSSDEDELSDLSEDVEVEAPPKRSLRERIGNWFDRRKKEKPKGEPLEIDSTESVHRVQVQQPIATSQSPDASEHESMTNQEVTRCLELIDPLNLITEECPECGETVLASRFDSHRQFECIFQQPVQQEPTGQKSYIRSIANQVTSSQTPTAPLNSPTSAETPPQDDEEGFVIRARRHETLAFMKEWNSPLFSQSEDELMGPTEKLRNWIRVKRKRTEPLHRVASCQQFGQLSKMKPTKERRAHRKSPKKTEKKEVSDEGTPKGSKNIQHPSDSPQKRSTVQKAKRFQQKRILAQSRRLAARAIVKQHHSFGYLPCEDGLENMIGDADCERPQVFTLKSADEVVNVDSEETIVESDIHILPGNALCAIKPINTSRIAGQGRSPLPMHPLSLSTSALSPKSQSPSSTPLFSDAFTAAPFCCSISETCGMRMTMEDNVILIPCGSWDLEAIVNNYEVDLLKLLILLPSEERMRSDGRSRLDLRMEMMWRALQTSRGEQVEQLDPEAVEVDVADITCPYFVPDMSSGGVFGVIDGHKSADVSNCVFARFSNVFVMIAQQFISDEKTKADNTTIIVTGSPISDDAKRHQDRLDDSTLSESATSHSLSSDSLSVSSPFVLSRPNSSLTLSHTHIDTKSKNSPKRKTFFPTINLISNSFKSPITPNPTHATSPISTHPHSATKPAPSKRRPALTRTQSLLSRILKATMEELAKYIADNQINAGAVGNVCCVTKDHIHCANIGDSRAVLVSLFRENGASHSPVHAASQFVDQLGYTKVKPNRSSAEPPPTLAVRRIGLTPNTQNNISASISSLSQSSIPHSSPSPSLSLVPPIFPLPPHTFLAAHNLSNDHAPASLTERLFIHTAGGSVSGEGRVNGILMPSRVFGDLESKRMARSDPDIFCERIRRWKWDDWFGGRDSSSSTPSSISLGRPQQTSLSHRSSSAQRNHPTLPTSSLFSSSSFKLLTPSPSVPPSLVPLLDANLTPSQPFVAPPFDKPRMQRLHRNLTHPPWSTLATTKTAEEKLQDHLSQGLSKGHDSMGEWTMESVVDMQCSIDRPHILRRKGRSSGTSSDYSVHSSSSQRWEREDVALVVGCDGVFDVLDAQGLAELVCPWMDATGASFAFNSHFGRRRRWNTEASLTPCATSCLAITKGDLAEIAAVRIRNAATSLESQDNISVLVVFL</sequence>
<feature type="compositionally biased region" description="Basic and acidic residues" evidence="3">
    <location>
        <begin position="1848"/>
        <end position="1859"/>
    </location>
</feature>
<feature type="region of interest" description="Disordered" evidence="3">
    <location>
        <begin position="1413"/>
        <end position="1438"/>
    </location>
</feature>
<feature type="compositionally biased region" description="Polar residues" evidence="3">
    <location>
        <begin position="1413"/>
        <end position="1431"/>
    </location>
</feature>
<feature type="region of interest" description="Disordered" evidence="3">
    <location>
        <begin position="1021"/>
        <end position="1050"/>
    </location>
</feature>
<dbReference type="SMART" id="SM00364">
    <property type="entry name" value="LRR_BAC"/>
    <property type="match status" value="6"/>
</dbReference>
<dbReference type="Gene3D" id="3.80.10.10">
    <property type="entry name" value="Ribonuclease Inhibitor"/>
    <property type="match status" value="3"/>
</dbReference>
<name>A0ABQ9X3X0_9EUKA</name>
<feature type="compositionally biased region" description="Polar residues" evidence="3">
    <location>
        <begin position="2193"/>
        <end position="2210"/>
    </location>
</feature>
<feature type="compositionally biased region" description="Polar residues" evidence="3">
    <location>
        <begin position="1328"/>
        <end position="1340"/>
    </location>
</feature>
<dbReference type="InterPro" id="IPR032675">
    <property type="entry name" value="LRR_dom_sf"/>
</dbReference>
<dbReference type="Pfam" id="PF13855">
    <property type="entry name" value="LRR_8"/>
    <property type="match status" value="2"/>
</dbReference>
<dbReference type="InterPro" id="IPR036457">
    <property type="entry name" value="PPM-type-like_dom_sf"/>
</dbReference>
<dbReference type="PANTHER" id="PTHR24366:SF96">
    <property type="entry name" value="LEUCINE RICH REPEAT CONTAINING 53"/>
    <property type="match status" value="1"/>
</dbReference>
<feature type="domain" description="PPM-type phosphatase" evidence="4">
    <location>
        <begin position="1775"/>
        <end position="2444"/>
    </location>
</feature>
<feature type="region of interest" description="Disordered" evidence="3">
    <location>
        <begin position="1923"/>
        <end position="1956"/>
    </location>
</feature>
<feature type="region of interest" description="Disordered" evidence="3">
    <location>
        <begin position="1848"/>
        <end position="1880"/>
    </location>
</feature>
<feature type="region of interest" description="Disordered" evidence="3">
    <location>
        <begin position="1495"/>
        <end position="1555"/>
    </location>
</feature>
<feature type="region of interest" description="Disordered" evidence="3">
    <location>
        <begin position="1322"/>
        <end position="1348"/>
    </location>
</feature>
<feature type="compositionally biased region" description="Basic residues" evidence="3">
    <location>
        <begin position="1508"/>
        <end position="1517"/>
    </location>
</feature>
<dbReference type="Pfam" id="PF00481">
    <property type="entry name" value="PP2C"/>
    <property type="match status" value="2"/>
</dbReference>
<dbReference type="PANTHER" id="PTHR24366">
    <property type="entry name" value="IG(IMMUNOGLOBULIN) AND LRR(LEUCINE RICH REPEAT) DOMAINS"/>
    <property type="match status" value="1"/>
</dbReference>
<dbReference type="InterPro" id="IPR001932">
    <property type="entry name" value="PPM-type_phosphatase-like_dom"/>
</dbReference>
<feature type="compositionally biased region" description="Acidic residues" evidence="3">
    <location>
        <begin position="1267"/>
        <end position="1287"/>
    </location>
</feature>
<feature type="compositionally biased region" description="Low complexity" evidence="3">
    <location>
        <begin position="1860"/>
        <end position="1880"/>
    </location>
</feature>
<feature type="region of interest" description="Disordered" evidence="3">
    <location>
        <begin position="526"/>
        <end position="612"/>
    </location>
</feature>
<dbReference type="Proteomes" id="UP001281761">
    <property type="component" value="Unassembled WGS sequence"/>
</dbReference>
<evidence type="ECO:0000256" key="3">
    <source>
        <dbReference type="SAM" id="MobiDB-lite"/>
    </source>
</evidence>
<feature type="compositionally biased region" description="Polar residues" evidence="3">
    <location>
        <begin position="561"/>
        <end position="573"/>
    </location>
</feature>
<keyword evidence="6" id="KW-1185">Reference proteome</keyword>
<keyword evidence="1" id="KW-0433">Leucine-rich repeat</keyword>
<feature type="compositionally biased region" description="Polar residues" evidence="3">
    <location>
        <begin position="1533"/>
        <end position="1551"/>
    </location>
</feature>
<evidence type="ECO:0000259" key="4">
    <source>
        <dbReference type="PROSITE" id="PS51746"/>
    </source>
</evidence>
<accession>A0ABQ9X3X0</accession>
<dbReference type="PROSITE" id="PS51450">
    <property type="entry name" value="LRR"/>
    <property type="match status" value="4"/>
</dbReference>
<feature type="compositionally biased region" description="Polar residues" evidence="3">
    <location>
        <begin position="944"/>
        <end position="961"/>
    </location>
</feature>
<feature type="compositionally biased region" description="Acidic residues" evidence="3">
    <location>
        <begin position="891"/>
        <end position="905"/>
    </location>
</feature>
<dbReference type="EMBL" id="JARBJD010000252">
    <property type="protein sequence ID" value="KAK2945642.1"/>
    <property type="molecule type" value="Genomic_DNA"/>
</dbReference>
<feature type="compositionally biased region" description="Polar residues" evidence="3">
    <location>
        <begin position="1923"/>
        <end position="1942"/>
    </location>
</feature>
<comment type="caution">
    <text evidence="5">The sequence shown here is derived from an EMBL/GenBank/DDBJ whole genome shotgun (WGS) entry which is preliminary data.</text>
</comment>
<proteinExistence type="predicted"/>
<dbReference type="SUPFAM" id="SSF81606">
    <property type="entry name" value="PP2C-like"/>
    <property type="match status" value="2"/>
</dbReference>
<feature type="compositionally biased region" description="Low complexity" evidence="3">
    <location>
        <begin position="2181"/>
        <end position="2190"/>
    </location>
</feature>
<feature type="region of interest" description="Disordered" evidence="3">
    <location>
        <begin position="725"/>
        <end position="744"/>
    </location>
</feature>
<keyword evidence="2" id="KW-0677">Repeat</keyword>
<evidence type="ECO:0000313" key="5">
    <source>
        <dbReference type="EMBL" id="KAK2945642.1"/>
    </source>
</evidence>
<organism evidence="5 6">
    <name type="scientific">Blattamonas nauphoetae</name>
    <dbReference type="NCBI Taxonomy" id="2049346"/>
    <lineage>
        <taxon>Eukaryota</taxon>
        <taxon>Metamonada</taxon>
        <taxon>Preaxostyla</taxon>
        <taxon>Oxymonadida</taxon>
        <taxon>Blattamonas</taxon>
    </lineage>
</organism>
<feature type="compositionally biased region" description="Polar residues" evidence="3">
    <location>
        <begin position="532"/>
        <end position="547"/>
    </location>
</feature>
<feature type="region of interest" description="Disordered" evidence="3">
    <location>
        <begin position="2179"/>
        <end position="2216"/>
    </location>
</feature>
<dbReference type="InterPro" id="IPR001611">
    <property type="entry name" value="Leu-rich_rpt"/>
</dbReference>
<dbReference type="PROSITE" id="PS51746">
    <property type="entry name" value="PPM_2"/>
    <property type="match status" value="1"/>
</dbReference>
<evidence type="ECO:0000313" key="6">
    <source>
        <dbReference type="Proteomes" id="UP001281761"/>
    </source>
</evidence>
<dbReference type="SMART" id="SM00332">
    <property type="entry name" value="PP2Cc"/>
    <property type="match status" value="1"/>
</dbReference>
<feature type="compositionally biased region" description="Basic and acidic residues" evidence="3">
    <location>
        <begin position="916"/>
        <end position="943"/>
    </location>
</feature>
<dbReference type="SMART" id="SM00369">
    <property type="entry name" value="LRR_TYP"/>
    <property type="match status" value="5"/>
</dbReference>
<evidence type="ECO:0000256" key="1">
    <source>
        <dbReference type="ARBA" id="ARBA00022614"/>
    </source>
</evidence>
<dbReference type="SUPFAM" id="SSF52058">
    <property type="entry name" value="L domain-like"/>
    <property type="match status" value="2"/>
</dbReference>